<dbReference type="AlphaFoldDB" id="M7Z7Z2"/>
<sequence length="57" mass="6056">MAMMSVMHAASKAAKAKAQQLANFTCVHHHPRFPNLYLANQSNKDAGTACSVPPSAC</sequence>
<dbReference type="EMBL" id="KD162633">
    <property type="protein sequence ID" value="EMS56107.1"/>
    <property type="molecule type" value="Genomic_DNA"/>
</dbReference>
<proteinExistence type="predicted"/>
<organism evidence="1">
    <name type="scientific">Triticum urartu</name>
    <name type="common">Red wild einkorn</name>
    <name type="synonym">Crithodium urartu</name>
    <dbReference type="NCBI Taxonomy" id="4572"/>
    <lineage>
        <taxon>Eukaryota</taxon>
        <taxon>Viridiplantae</taxon>
        <taxon>Streptophyta</taxon>
        <taxon>Embryophyta</taxon>
        <taxon>Tracheophyta</taxon>
        <taxon>Spermatophyta</taxon>
        <taxon>Magnoliopsida</taxon>
        <taxon>Liliopsida</taxon>
        <taxon>Poales</taxon>
        <taxon>Poaceae</taxon>
        <taxon>BOP clade</taxon>
        <taxon>Pooideae</taxon>
        <taxon>Triticodae</taxon>
        <taxon>Triticeae</taxon>
        <taxon>Triticinae</taxon>
        <taxon>Triticum</taxon>
    </lineage>
</organism>
<reference evidence="1" key="1">
    <citation type="journal article" date="2013" name="Nature">
        <title>Draft genome of the wheat A-genome progenitor Triticum urartu.</title>
        <authorList>
            <person name="Ling H.Q."/>
            <person name="Zhao S."/>
            <person name="Liu D."/>
            <person name="Wang J."/>
            <person name="Sun H."/>
            <person name="Zhang C."/>
            <person name="Fan H."/>
            <person name="Li D."/>
            <person name="Dong L."/>
            <person name="Tao Y."/>
            <person name="Gao C."/>
            <person name="Wu H."/>
            <person name="Li Y."/>
            <person name="Cui Y."/>
            <person name="Guo X."/>
            <person name="Zheng S."/>
            <person name="Wang B."/>
            <person name="Yu K."/>
            <person name="Liang Q."/>
            <person name="Yang W."/>
            <person name="Lou X."/>
            <person name="Chen J."/>
            <person name="Feng M."/>
            <person name="Jian J."/>
            <person name="Zhang X."/>
            <person name="Luo G."/>
            <person name="Jiang Y."/>
            <person name="Liu J."/>
            <person name="Wang Z."/>
            <person name="Sha Y."/>
            <person name="Zhang B."/>
            <person name="Wu H."/>
            <person name="Tang D."/>
            <person name="Shen Q."/>
            <person name="Xue P."/>
            <person name="Zou S."/>
            <person name="Wang X."/>
            <person name="Liu X."/>
            <person name="Wang F."/>
            <person name="Yang Y."/>
            <person name="An X."/>
            <person name="Dong Z."/>
            <person name="Zhang K."/>
            <person name="Zhang X."/>
            <person name="Luo M.C."/>
            <person name="Dvorak J."/>
            <person name="Tong Y."/>
            <person name="Wang J."/>
            <person name="Yang H."/>
            <person name="Li Z."/>
            <person name="Wang D."/>
            <person name="Zhang A."/>
            <person name="Wang J."/>
        </authorList>
    </citation>
    <scope>NUCLEOTIDE SEQUENCE</scope>
</reference>
<evidence type="ECO:0000313" key="1">
    <source>
        <dbReference type="EMBL" id="EMS56107.1"/>
    </source>
</evidence>
<name>M7Z7Z2_TRIUA</name>
<accession>M7Z7Z2</accession>
<protein>
    <submittedName>
        <fullName evidence="1">Uncharacterized protein</fullName>
    </submittedName>
</protein>
<gene>
    <name evidence="1" type="ORF">TRIUR3_07285</name>
</gene>